<protein>
    <submittedName>
        <fullName evidence="1">Uncharacterized protein</fullName>
    </submittedName>
</protein>
<organism evidence="1 2">
    <name type="scientific">Caenispirillum salinarum AK4</name>
    <dbReference type="NCBI Taxonomy" id="1238182"/>
    <lineage>
        <taxon>Bacteria</taxon>
        <taxon>Pseudomonadati</taxon>
        <taxon>Pseudomonadota</taxon>
        <taxon>Alphaproteobacteria</taxon>
        <taxon>Rhodospirillales</taxon>
        <taxon>Novispirillaceae</taxon>
        <taxon>Caenispirillum</taxon>
    </lineage>
</organism>
<evidence type="ECO:0000313" key="1">
    <source>
        <dbReference type="EMBL" id="EKV27384.1"/>
    </source>
</evidence>
<sequence length="72" mass="7996">MGTEGLPELLRVTRPGGIVCLTINEGVYEDYRFKDAFAAIVRDGTAKMLENRQADYLTDQGIGCRLTTLRMA</sequence>
<dbReference type="AlphaFoldDB" id="K9GRL0"/>
<reference evidence="1 2" key="1">
    <citation type="journal article" date="2013" name="Genome Announc.">
        <title>Draft Genome Sequence of an Alphaproteobacterium, Caenispirillum salinarum AK4(T), Isolated from a Solar Saltern.</title>
        <authorList>
            <person name="Khatri I."/>
            <person name="Singh A."/>
            <person name="Korpole S."/>
            <person name="Pinnaka A.K."/>
            <person name="Subramanian S."/>
        </authorList>
    </citation>
    <scope>NUCLEOTIDE SEQUENCE [LARGE SCALE GENOMIC DNA]</scope>
    <source>
        <strain evidence="1 2">AK4</strain>
    </source>
</reference>
<proteinExistence type="predicted"/>
<evidence type="ECO:0000313" key="2">
    <source>
        <dbReference type="Proteomes" id="UP000009881"/>
    </source>
</evidence>
<dbReference type="Proteomes" id="UP000009881">
    <property type="component" value="Unassembled WGS sequence"/>
</dbReference>
<accession>K9GRL0</accession>
<gene>
    <name evidence="1" type="ORF">C882_1886</name>
</gene>
<name>K9GRL0_9PROT</name>
<keyword evidence="2" id="KW-1185">Reference proteome</keyword>
<comment type="caution">
    <text evidence="1">The sequence shown here is derived from an EMBL/GenBank/DDBJ whole genome shotgun (WGS) entry which is preliminary data.</text>
</comment>
<dbReference type="EMBL" id="ANHY01000020">
    <property type="protein sequence ID" value="EKV27384.1"/>
    <property type="molecule type" value="Genomic_DNA"/>
</dbReference>